<evidence type="ECO:0000313" key="1">
    <source>
        <dbReference type="EMBL" id="CAM9217623.1"/>
    </source>
</evidence>
<dbReference type="EMBL" id="CATOBB020001003">
    <property type="protein sequence ID" value="CAM9217623.1"/>
    <property type="molecule type" value="Genomic_DNA"/>
</dbReference>
<name>A0ACB1KHJ5_RANTA</name>
<reference evidence="1" key="1">
    <citation type="submission" date="2025-03" db="EMBL/GenBank/DDBJ databases">
        <authorList>
            <consortium name="ELIXIR-Norway"/>
            <consortium name="Elixir Norway"/>
        </authorList>
    </citation>
    <scope>NUCLEOTIDE SEQUENCE</scope>
</reference>
<accession>A0ACB1KHJ5</accession>
<evidence type="ECO:0000313" key="2">
    <source>
        <dbReference type="Proteomes" id="UP001162501"/>
    </source>
</evidence>
<protein>
    <submittedName>
        <fullName evidence="1">Uncharacterized protein</fullName>
    </submittedName>
</protein>
<proteinExistence type="predicted"/>
<organism evidence="1 2">
    <name type="scientific">Rangifer tarandus platyrhynchus</name>
    <name type="common">Svalbard reindeer</name>
    <dbReference type="NCBI Taxonomy" id="3082113"/>
    <lineage>
        <taxon>Eukaryota</taxon>
        <taxon>Metazoa</taxon>
        <taxon>Chordata</taxon>
        <taxon>Craniata</taxon>
        <taxon>Vertebrata</taxon>
        <taxon>Euteleostomi</taxon>
        <taxon>Mammalia</taxon>
        <taxon>Eutheria</taxon>
        <taxon>Laurasiatheria</taxon>
        <taxon>Artiodactyla</taxon>
        <taxon>Ruminantia</taxon>
        <taxon>Pecora</taxon>
        <taxon>Cervidae</taxon>
        <taxon>Odocoileinae</taxon>
        <taxon>Rangifer</taxon>
    </lineage>
</organism>
<sequence>MESCSVTDTLGGFFTSSATFWDDGEVNVCGSRTRRTAAVGCERSDAGGRMEKRNLNFAFTRFTFELASVAGECLTECCSSSCFIRLFSSEVLNVMVLKLSVCQKSKANAKLISLARWQDGVYRLLKLGERFLNEPSKHKSEDGDFTIHIVNIPQTPFKRVEGAFA</sequence>
<dbReference type="Proteomes" id="UP001162501">
    <property type="component" value="Unassembled WGS sequence"/>
</dbReference>
<comment type="caution">
    <text evidence="1">The sequence shown here is derived from an EMBL/GenBank/DDBJ whole genome shotgun (WGS) entry which is preliminary data.</text>
</comment>
<gene>
    <name evidence="1" type="ORF">MRATA1EN22A_LOCUS30014</name>
</gene>